<feature type="compositionally biased region" description="Basic residues" evidence="4">
    <location>
        <begin position="151"/>
        <end position="162"/>
    </location>
</feature>
<keyword evidence="2 3" id="KW-0539">Nucleus</keyword>
<dbReference type="GO" id="GO:0000981">
    <property type="term" value="F:DNA-binding transcription factor activity, RNA polymerase II-specific"/>
    <property type="evidence" value="ECO:0007669"/>
    <property type="project" value="TreeGrafter"/>
</dbReference>
<dbReference type="STRING" id="1081102.A0A167U0Z3"/>
<evidence type="ECO:0000256" key="1">
    <source>
        <dbReference type="ARBA" id="ARBA00023125"/>
    </source>
</evidence>
<evidence type="ECO:0000256" key="2">
    <source>
        <dbReference type="ARBA" id="ARBA00023242"/>
    </source>
</evidence>
<feature type="compositionally biased region" description="Pro residues" evidence="4">
    <location>
        <begin position="1"/>
        <end position="10"/>
    </location>
</feature>
<keyword evidence="1 3" id="KW-0238">DNA-binding</keyword>
<comment type="caution">
    <text evidence="6">The sequence shown here is derived from an EMBL/GenBank/DDBJ whole genome shotgun (WGS) entry which is preliminary data.</text>
</comment>
<dbReference type="InterPro" id="IPR051356">
    <property type="entry name" value="SOX/SOX-like_TF"/>
</dbReference>
<dbReference type="Pfam" id="PF00505">
    <property type="entry name" value="HMG_box"/>
    <property type="match status" value="1"/>
</dbReference>
<feature type="region of interest" description="Disordered" evidence="4">
    <location>
        <begin position="1"/>
        <end position="32"/>
    </location>
</feature>
<name>A0A167U0Z3_9HYPO</name>
<reference evidence="6 7" key="1">
    <citation type="journal article" date="2016" name="Genome Biol. Evol.">
        <title>Divergent and convergent evolution of fungal pathogenicity.</title>
        <authorList>
            <person name="Shang Y."/>
            <person name="Xiao G."/>
            <person name="Zheng P."/>
            <person name="Cen K."/>
            <person name="Zhan S."/>
            <person name="Wang C."/>
        </authorList>
    </citation>
    <scope>NUCLEOTIDE SEQUENCE [LARGE SCALE GENOMIC DNA]</scope>
    <source>
        <strain evidence="6 7">RCEF 264</strain>
    </source>
</reference>
<feature type="compositionally biased region" description="Polar residues" evidence="4">
    <location>
        <begin position="11"/>
        <end position="25"/>
    </location>
</feature>
<feature type="compositionally biased region" description="Acidic residues" evidence="4">
    <location>
        <begin position="313"/>
        <end position="324"/>
    </location>
</feature>
<dbReference type="GO" id="GO:0000978">
    <property type="term" value="F:RNA polymerase II cis-regulatory region sequence-specific DNA binding"/>
    <property type="evidence" value="ECO:0007669"/>
    <property type="project" value="TreeGrafter"/>
</dbReference>
<feature type="region of interest" description="Disordered" evidence="4">
    <location>
        <begin position="577"/>
        <end position="599"/>
    </location>
</feature>
<evidence type="ECO:0000259" key="5">
    <source>
        <dbReference type="PROSITE" id="PS50118"/>
    </source>
</evidence>
<organism evidence="6 7">
    <name type="scientific">Niveomyces insectorum RCEF 264</name>
    <dbReference type="NCBI Taxonomy" id="1081102"/>
    <lineage>
        <taxon>Eukaryota</taxon>
        <taxon>Fungi</taxon>
        <taxon>Dikarya</taxon>
        <taxon>Ascomycota</taxon>
        <taxon>Pezizomycotina</taxon>
        <taxon>Sordariomycetes</taxon>
        <taxon>Hypocreomycetidae</taxon>
        <taxon>Hypocreales</taxon>
        <taxon>Cordycipitaceae</taxon>
        <taxon>Niveomyces</taxon>
    </lineage>
</organism>
<dbReference type="SMART" id="SM00398">
    <property type="entry name" value="HMG"/>
    <property type="match status" value="1"/>
</dbReference>
<evidence type="ECO:0000313" key="7">
    <source>
        <dbReference type="Proteomes" id="UP000076874"/>
    </source>
</evidence>
<dbReference type="InterPro" id="IPR036910">
    <property type="entry name" value="HMG_box_dom_sf"/>
</dbReference>
<sequence>MEHAIPPSPPSSLFETTSGVQNQFPQHEEIDAHPRFAPTPFHVAQLASGPSSRYQTPEPPDRYHHFGVGMAYTQPHQGQSHGYPDFQSAEDAGTYELVHGTPAPHAYNLNTPEASPPMASQQLSNSPNVPSTAATPRATQGMRVLGVQSGRIRKASPSKRKTASQSASPPLAKKDKVAKTNNSGGSSGTIDQPLSVLTKDWDMPSVDIDAYVRRSADERQQEVERGKVPGKIKRAMNAFMLYRKAYQDGAKRWAQQSNHQIVSKVCGRSWSMEPASVRRQFNEWAVLERDNHRKAHPEYKFTPSKPRKKGKDDPDDESDLDDPEWGGRRNLGGKYRSASRTPMDDGTMEYEHEHAQAQAHLHSGGGGVGGGGFASLYAPAQVADVSSFPSYHHGAPQHLPHLARHAATPYDANAFAGGAMHYHPVPAGHEYRLEDMAFAHSHQQNAGFAPMPHPSGYQHGYGLGGQYAQLDPAMVAQPLGGVPSHGSSSHAMHAAGLSAHVDPSLMGRDGLPRYDLANPVFAASNLEEPHNWQSGLPVSAGTSDYYPGPYLAEVDESFMQDAHLQYLRGDLRGDEESWKVGRVDEIEDLPTSESKTKKQ</sequence>
<protein>
    <submittedName>
        <fullName evidence="6">Hmg box protein</fullName>
    </submittedName>
</protein>
<gene>
    <name evidence="6" type="ORF">SPI_05171</name>
</gene>
<feature type="compositionally biased region" description="Polar residues" evidence="4">
    <location>
        <begin position="108"/>
        <end position="138"/>
    </location>
</feature>
<feature type="compositionally biased region" description="Polar residues" evidence="4">
    <location>
        <begin position="179"/>
        <end position="192"/>
    </location>
</feature>
<dbReference type="Proteomes" id="UP000076874">
    <property type="component" value="Unassembled WGS sequence"/>
</dbReference>
<dbReference type="OrthoDB" id="2307332at2759"/>
<evidence type="ECO:0000256" key="4">
    <source>
        <dbReference type="SAM" id="MobiDB-lite"/>
    </source>
</evidence>
<feature type="region of interest" description="Disordered" evidence="4">
    <location>
        <begin position="295"/>
        <end position="346"/>
    </location>
</feature>
<dbReference type="SUPFAM" id="SSF47095">
    <property type="entry name" value="HMG-box"/>
    <property type="match status" value="1"/>
</dbReference>
<dbReference type="EMBL" id="AZHD01000008">
    <property type="protein sequence ID" value="OAA61147.1"/>
    <property type="molecule type" value="Genomic_DNA"/>
</dbReference>
<feature type="region of interest" description="Disordered" evidence="4">
    <location>
        <begin position="103"/>
        <end position="196"/>
    </location>
</feature>
<dbReference type="PANTHER" id="PTHR45789:SF2">
    <property type="entry name" value="FI18025P1"/>
    <property type="match status" value="1"/>
</dbReference>
<dbReference type="PROSITE" id="PS50118">
    <property type="entry name" value="HMG_BOX_2"/>
    <property type="match status" value="1"/>
</dbReference>
<evidence type="ECO:0000256" key="3">
    <source>
        <dbReference type="PROSITE-ProRule" id="PRU00267"/>
    </source>
</evidence>
<accession>A0A167U0Z3</accession>
<dbReference type="Gene3D" id="1.10.30.10">
    <property type="entry name" value="High mobility group box domain"/>
    <property type="match status" value="1"/>
</dbReference>
<dbReference type="PANTHER" id="PTHR45789">
    <property type="entry name" value="FI18025P1"/>
    <property type="match status" value="1"/>
</dbReference>
<dbReference type="GO" id="GO:0005634">
    <property type="term" value="C:nucleus"/>
    <property type="evidence" value="ECO:0007669"/>
    <property type="project" value="UniProtKB-UniRule"/>
</dbReference>
<dbReference type="InterPro" id="IPR009071">
    <property type="entry name" value="HMG_box_dom"/>
</dbReference>
<dbReference type="CDD" id="cd01389">
    <property type="entry name" value="HMG-box_ROX1-like"/>
    <property type="match status" value="1"/>
</dbReference>
<dbReference type="AlphaFoldDB" id="A0A167U0Z3"/>
<keyword evidence="7" id="KW-1185">Reference proteome</keyword>
<feature type="DNA-binding region" description="HMG box" evidence="3">
    <location>
        <begin position="232"/>
        <end position="300"/>
    </location>
</feature>
<evidence type="ECO:0000313" key="6">
    <source>
        <dbReference type="EMBL" id="OAA61147.1"/>
    </source>
</evidence>
<feature type="domain" description="HMG box" evidence="5">
    <location>
        <begin position="232"/>
        <end position="300"/>
    </location>
</feature>
<proteinExistence type="predicted"/>